<dbReference type="GO" id="GO:0008017">
    <property type="term" value="F:microtubule binding"/>
    <property type="evidence" value="ECO:0007669"/>
    <property type="project" value="InterPro"/>
</dbReference>
<protein>
    <submittedName>
        <fullName evidence="3">Centrosome-associated protein</fullName>
    </submittedName>
</protein>
<dbReference type="PROSITE" id="PS50096">
    <property type="entry name" value="IQ"/>
    <property type="match status" value="1"/>
</dbReference>
<sequence>MFRERINFEKEENEKYKSKRHPFRSSELQKGSKEGNIKHRDLDSVSEKTSTISNPSSSSEKCINFSKEKKIQSLHEMAMRLTKTLAEEEEALDEKLKSLKSKSSSHNEKKNSKENKILTKVTDSDNLSVEEVIEKLKNILPDPKVKPMSVTNHFLTNKNNIFVNEANNDLALRFYKSERDVMGITQLGLSSDPVKFSGLRALNVPHFLNSVQSPIFLSKKHMSNLFRGVKNQYSPEQIKAATIIQAYYRGYQVRKITSLLLKKAGSKGHGHKRLKVHPHKDIPISQNIKSYNNNSAVLPKHLKPFYNLAETGDINTFTDSYLKTKTQNYVVKESQKLNKHSEEKSLKVPISIPSLERSFMKNDNINSMFISRDLGQSIKKDSNISDEVDLKNFCTNKILKHNVCSEDKSNIYSLRSVNNFKNRDDRKDDDHASYHISNGLSQNDIIHGSYTTISSVSCSSSNATDISSSIYSFSHHKLLDDKGKRSIPVKASNTLVISPSHLRSKINAELVFQDTIGSALNHLQDLQNIKAISKAQDLTVNHPKLQDKCLNTENYGYTEESQSSLYKKKFQDDIKKMEREAQERIAKLEQDLKDKVEKMFDSASKGGTSKPDSRTCDSLSKNKYSIDHTDEDSSSVSQESAKSLKKFMKLSTYDNQLGSSGKSDHSLHSVNSSSDAVLVTDVEDFSSKENALKSKHHIIQSSNIQMDDMPKKQANLNDSSDMCDLKIYKNKTSIKSKYLQKVATETCDKQNHTSGLLKSHVSTNQVQEKVPDSLSSINKDIDAQIFPKSDFTHPGFSSEHNPNENAIAQNVKSIDKDTDSKTLNQKESIYNSHRNAEILLESETFSKINEEKITAPVTYDSNPKYSKIRDESFSTYSEPFDSGGNNADLSLDPEEKSLLSSAEQKDTSFHSTQKYKEKLNDVNQDTFKSVRGGALQSMLNLLLSLQKEEEIRFKHQLAVFKLQEQFLIEEARLKLISANSEGGINLRKRQRAIFLQLREQRSHIKRLIETQKLAAQQRQMFFNQHYNLLLSTSNSGNRGTPSRTHSPLPNNVEFSSSDGFENSSSTSSFSKGLRKIGQHYSLLKEDSSYKNKNDLLSSGIKEDSKPNLPIKKDMSKRRDESLKNDNLRTLNQDKTYVMKTDESDTSELEASRNFVPKRISYPNVNISSKEQKIKDNLLKEPDLNSNFSNTHESRSQIQVVAETRYLSNHRTAKTNIEFDLAHSNIKGSEKIKSSKETIVSEKICDVKSNILEEKTRRQSGGLPFALRYPLSPRSSIYYRRQSSESDDSFNLSQNDTISDISDYEGRLVALREELVLRKTEAERLKKERRRIIKERISSQEQALRNQIAVYDNFIEQKKQEIDIESQKLLKVTSVKPLIKKPQASSTKAHHSESPSVNESVCNENLIDESLISDNTSTNISNEKAVLVKTLDDSDIATVDVNKELEETSITLVKDNEWLRKKANNLADYILDSLVSDSILCMRRLLRNKNKSQVIIFDIISQSDDPLVGCEALDKDFEAFVKTKTTVQNDVSSLDANYIPVAVESLPCEQNILEKSDDDG</sequence>
<feature type="region of interest" description="Disordered" evidence="2">
    <location>
        <begin position="1032"/>
        <end position="1071"/>
    </location>
</feature>
<dbReference type="Proteomes" id="UP000326759">
    <property type="component" value="Unassembled WGS sequence"/>
</dbReference>
<dbReference type="PANTHER" id="PTHR13958">
    <property type="entry name" value="CENTROSOME-ASSOCIATED PROTEIN 350"/>
    <property type="match status" value="1"/>
</dbReference>
<dbReference type="GO" id="GO:0034453">
    <property type="term" value="P:microtubule anchoring"/>
    <property type="evidence" value="ECO:0007669"/>
    <property type="project" value="InterPro"/>
</dbReference>
<feature type="compositionally biased region" description="Basic and acidic residues" evidence="2">
    <location>
        <begin position="30"/>
        <end position="46"/>
    </location>
</feature>
<feature type="coiled-coil region" evidence="1">
    <location>
        <begin position="567"/>
        <end position="598"/>
    </location>
</feature>
<dbReference type="InterPro" id="IPR000048">
    <property type="entry name" value="IQ_motif_EF-hand-BS"/>
</dbReference>
<feature type="region of interest" description="Disordered" evidence="2">
    <location>
        <begin position="96"/>
        <end position="117"/>
    </location>
</feature>
<dbReference type="EMBL" id="SEYY01024005">
    <property type="protein sequence ID" value="KAB7494467.1"/>
    <property type="molecule type" value="Genomic_DNA"/>
</dbReference>
<dbReference type="InterPro" id="IPR028750">
    <property type="entry name" value="CEP350/CC187"/>
</dbReference>
<organism evidence="3 4">
    <name type="scientific">Armadillidium nasatum</name>
    <dbReference type="NCBI Taxonomy" id="96803"/>
    <lineage>
        <taxon>Eukaryota</taxon>
        <taxon>Metazoa</taxon>
        <taxon>Ecdysozoa</taxon>
        <taxon>Arthropoda</taxon>
        <taxon>Crustacea</taxon>
        <taxon>Multicrustacea</taxon>
        <taxon>Malacostraca</taxon>
        <taxon>Eumalacostraca</taxon>
        <taxon>Peracarida</taxon>
        <taxon>Isopoda</taxon>
        <taxon>Oniscidea</taxon>
        <taxon>Crinocheta</taxon>
        <taxon>Armadillidiidae</taxon>
        <taxon>Armadillidium</taxon>
    </lineage>
</organism>
<dbReference type="CDD" id="cd23767">
    <property type="entry name" value="IQCD"/>
    <property type="match status" value="1"/>
</dbReference>
<feature type="compositionally biased region" description="Low complexity" evidence="2">
    <location>
        <begin position="47"/>
        <end position="60"/>
    </location>
</feature>
<feature type="compositionally biased region" description="Basic and acidic residues" evidence="2">
    <location>
        <begin position="1100"/>
        <end position="1124"/>
    </location>
</feature>
<accession>A0A5N5SKG6</accession>
<feature type="coiled-coil region" evidence="1">
    <location>
        <begin position="1307"/>
        <end position="1341"/>
    </location>
</feature>
<keyword evidence="1" id="KW-0175">Coiled coil</keyword>
<reference evidence="3 4" key="1">
    <citation type="journal article" date="2019" name="PLoS Biol.">
        <title>Sex chromosomes control vertical transmission of feminizing Wolbachia symbionts in an isopod.</title>
        <authorList>
            <person name="Becking T."/>
            <person name="Chebbi M.A."/>
            <person name="Giraud I."/>
            <person name="Moumen B."/>
            <person name="Laverre T."/>
            <person name="Caubet Y."/>
            <person name="Peccoud J."/>
            <person name="Gilbert C."/>
            <person name="Cordaux R."/>
        </authorList>
    </citation>
    <scope>NUCLEOTIDE SEQUENCE [LARGE SCALE GENOMIC DNA]</scope>
    <source>
        <strain evidence="3">ANa2</strain>
        <tissue evidence="3">Whole body excluding digestive tract and cuticle</tissue>
    </source>
</reference>
<gene>
    <name evidence="3" type="ORF">Anas_08665</name>
</gene>
<feature type="region of interest" description="Disordered" evidence="2">
    <location>
        <begin position="1096"/>
        <end position="1124"/>
    </location>
</feature>
<feature type="compositionally biased region" description="Basic and acidic residues" evidence="2">
    <location>
        <begin position="1"/>
        <end position="16"/>
    </location>
</feature>
<evidence type="ECO:0000313" key="3">
    <source>
        <dbReference type="EMBL" id="KAB7494467.1"/>
    </source>
</evidence>
<dbReference type="SMART" id="SM00015">
    <property type="entry name" value="IQ"/>
    <property type="match status" value="1"/>
</dbReference>
<comment type="caution">
    <text evidence="3">The sequence shown here is derived from an EMBL/GenBank/DDBJ whole genome shotgun (WGS) entry which is preliminary data.</text>
</comment>
<dbReference type="PANTHER" id="PTHR13958:SF3">
    <property type="entry name" value="CAP-GLY DOMAIN-CONTAINING PROTEIN-RELATED"/>
    <property type="match status" value="1"/>
</dbReference>
<dbReference type="Gene3D" id="1.20.5.190">
    <property type="match status" value="1"/>
</dbReference>
<evidence type="ECO:0000256" key="1">
    <source>
        <dbReference type="SAM" id="Coils"/>
    </source>
</evidence>
<feature type="compositionally biased region" description="Basic and acidic residues" evidence="2">
    <location>
        <begin position="105"/>
        <end position="117"/>
    </location>
</feature>
<feature type="region of interest" description="Disordered" evidence="2">
    <location>
        <begin position="601"/>
        <end position="638"/>
    </location>
</feature>
<evidence type="ECO:0000256" key="2">
    <source>
        <dbReference type="SAM" id="MobiDB-lite"/>
    </source>
</evidence>
<evidence type="ECO:0000313" key="4">
    <source>
        <dbReference type="Proteomes" id="UP000326759"/>
    </source>
</evidence>
<feature type="region of interest" description="Disordered" evidence="2">
    <location>
        <begin position="1"/>
        <end position="60"/>
    </location>
</feature>
<feature type="compositionally biased region" description="Low complexity" evidence="2">
    <location>
        <begin position="1054"/>
        <end position="1070"/>
    </location>
</feature>
<feature type="compositionally biased region" description="Polar residues" evidence="2">
    <location>
        <begin position="1032"/>
        <end position="1053"/>
    </location>
</feature>
<dbReference type="OrthoDB" id="306254at2759"/>
<dbReference type="GO" id="GO:0005813">
    <property type="term" value="C:centrosome"/>
    <property type="evidence" value="ECO:0007669"/>
    <property type="project" value="InterPro"/>
</dbReference>
<keyword evidence="4" id="KW-1185">Reference proteome</keyword>
<name>A0A5N5SKG6_9CRUS</name>
<proteinExistence type="predicted"/>
<dbReference type="Pfam" id="PF00612">
    <property type="entry name" value="IQ"/>
    <property type="match status" value="1"/>
</dbReference>